<feature type="domain" description="NET" evidence="5">
    <location>
        <begin position="676"/>
        <end position="758"/>
    </location>
</feature>
<feature type="compositionally biased region" description="Acidic residues" evidence="3">
    <location>
        <begin position="578"/>
        <end position="592"/>
    </location>
</feature>
<dbReference type="SUPFAM" id="SSF47370">
    <property type="entry name" value="Bromodomain"/>
    <property type="match status" value="2"/>
</dbReference>
<dbReference type="STRING" id="1116229.S3CPV8"/>
<dbReference type="eggNOG" id="KOG1474">
    <property type="taxonomic scope" value="Eukaryota"/>
</dbReference>
<dbReference type="InterPro" id="IPR018359">
    <property type="entry name" value="Bromodomain_CS"/>
</dbReference>
<name>S3CPV8_GLAL2</name>
<dbReference type="Gene3D" id="1.20.1270.220">
    <property type="match status" value="1"/>
</dbReference>
<dbReference type="Pfam" id="PF00439">
    <property type="entry name" value="Bromodomain"/>
    <property type="match status" value="2"/>
</dbReference>
<dbReference type="InterPro" id="IPR001487">
    <property type="entry name" value="Bromodomain"/>
</dbReference>
<keyword evidence="1 2" id="KW-0103">Bromodomain</keyword>
<feature type="domain" description="Bromo" evidence="4">
    <location>
        <begin position="271"/>
        <end position="336"/>
    </location>
</feature>
<dbReference type="SMART" id="SM00297">
    <property type="entry name" value="BROMO"/>
    <property type="match status" value="2"/>
</dbReference>
<dbReference type="InterPro" id="IPR050935">
    <property type="entry name" value="Bromo_chromatin_reader"/>
</dbReference>
<dbReference type="GO" id="GO:0006355">
    <property type="term" value="P:regulation of DNA-templated transcription"/>
    <property type="evidence" value="ECO:0007669"/>
    <property type="project" value="TreeGrafter"/>
</dbReference>
<dbReference type="OrthoDB" id="784962at2759"/>
<dbReference type="PANTHER" id="PTHR22880">
    <property type="entry name" value="FALZ-RELATED BROMODOMAIN-CONTAINING PROTEINS"/>
    <property type="match status" value="1"/>
</dbReference>
<feature type="region of interest" description="Disordered" evidence="3">
    <location>
        <begin position="562"/>
        <end position="597"/>
    </location>
</feature>
<dbReference type="HOGENOM" id="CLU_001499_2_1_1"/>
<dbReference type="AlphaFoldDB" id="S3CPV8"/>
<feature type="region of interest" description="Disordered" evidence="3">
    <location>
        <begin position="76"/>
        <end position="245"/>
    </location>
</feature>
<feature type="compositionally biased region" description="Basic residues" evidence="3">
    <location>
        <begin position="650"/>
        <end position="664"/>
    </location>
</feature>
<feature type="region of interest" description="Disordered" evidence="3">
    <location>
        <begin position="767"/>
        <end position="834"/>
    </location>
</feature>
<dbReference type="GO" id="GO:0000785">
    <property type="term" value="C:chromatin"/>
    <property type="evidence" value="ECO:0007669"/>
    <property type="project" value="TreeGrafter"/>
</dbReference>
<dbReference type="InterPro" id="IPR038336">
    <property type="entry name" value="NET_sf"/>
</dbReference>
<reference evidence="6 7" key="1">
    <citation type="journal article" date="2013" name="BMC Genomics">
        <title>Genomics-driven discovery of the pneumocandin biosynthetic gene cluster in the fungus Glarea lozoyensis.</title>
        <authorList>
            <person name="Chen L."/>
            <person name="Yue Q."/>
            <person name="Zhang X."/>
            <person name="Xiang M."/>
            <person name="Wang C."/>
            <person name="Li S."/>
            <person name="Che Y."/>
            <person name="Ortiz-Lopez F.J."/>
            <person name="Bills G.F."/>
            <person name="Liu X."/>
            <person name="An Z."/>
        </authorList>
    </citation>
    <scope>NUCLEOTIDE SEQUENCE [LARGE SCALE GENOMIC DNA]</scope>
    <source>
        <strain evidence="7">ATCC 20868 / MF5171</strain>
    </source>
</reference>
<dbReference type="KEGG" id="glz:GLAREA_09643"/>
<dbReference type="CDD" id="cd05499">
    <property type="entry name" value="Bromo_BDF1_2_II"/>
    <property type="match status" value="1"/>
</dbReference>
<evidence type="ECO:0000256" key="3">
    <source>
        <dbReference type="SAM" id="MobiDB-lite"/>
    </source>
</evidence>
<evidence type="ECO:0000259" key="5">
    <source>
        <dbReference type="PROSITE" id="PS51525"/>
    </source>
</evidence>
<dbReference type="RefSeq" id="XP_008084430.1">
    <property type="nucleotide sequence ID" value="XM_008086239.1"/>
</dbReference>
<feature type="compositionally biased region" description="Basic and acidic residues" evidence="3">
    <location>
        <begin position="418"/>
        <end position="439"/>
    </location>
</feature>
<dbReference type="PROSITE" id="PS00633">
    <property type="entry name" value="BROMODOMAIN_1"/>
    <property type="match status" value="1"/>
</dbReference>
<gene>
    <name evidence="6" type="ORF">GLAREA_09643</name>
</gene>
<dbReference type="PANTHER" id="PTHR22880:SF225">
    <property type="entry name" value="BROMODOMAIN-CONTAINING PROTEIN BET-1-RELATED"/>
    <property type="match status" value="1"/>
</dbReference>
<dbReference type="InterPro" id="IPR036427">
    <property type="entry name" value="Bromodomain-like_sf"/>
</dbReference>
<feature type="region of interest" description="Disordered" evidence="3">
    <location>
        <begin position="646"/>
        <end position="669"/>
    </location>
</feature>
<dbReference type="OMA" id="KMNIPHY"/>
<accession>S3CPV8</accession>
<dbReference type="PRINTS" id="PR00503">
    <property type="entry name" value="BROMODOMAIN"/>
</dbReference>
<dbReference type="GeneID" id="19468690"/>
<feature type="region of interest" description="Disordered" evidence="3">
    <location>
        <begin position="347"/>
        <end position="447"/>
    </location>
</feature>
<dbReference type="Proteomes" id="UP000016922">
    <property type="component" value="Unassembled WGS sequence"/>
</dbReference>
<feature type="compositionally biased region" description="Polar residues" evidence="3">
    <location>
        <begin position="407"/>
        <end position="416"/>
    </location>
</feature>
<feature type="compositionally biased region" description="Acidic residues" evidence="3">
    <location>
        <begin position="820"/>
        <end position="834"/>
    </location>
</feature>
<evidence type="ECO:0000256" key="1">
    <source>
        <dbReference type="ARBA" id="ARBA00023117"/>
    </source>
</evidence>
<protein>
    <submittedName>
        <fullName evidence="6">Bromodomain-containing protein</fullName>
    </submittedName>
</protein>
<dbReference type="InterPro" id="IPR027353">
    <property type="entry name" value="NET_dom"/>
</dbReference>
<dbReference type="Pfam" id="PF17035">
    <property type="entry name" value="BET"/>
    <property type="match status" value="1"/>
</dbReference>
<dbReference type="GO" id="GO:0006338">
    <property type="term" value="P:chromatin remodeling"/>
    <property type="evidence" value="ECO:0007669"/>
    <property type="project" value="TreeGrafter"/>
</dbReference>
<dbReference type="CDD" id="cd04369">
    <property type="entry name" value="Bromodomain"/>
    <property type="match status" value="1"/>
</dbReference>
<evidence type="ECO:0000259" key="4">
    <source>
        <dbReference type="PROSITE" id="PS50014"/>
    </source>
</evidence>
<dbReference type="EMBL" id="KE145368">
    <property type="protein sequence ID" value="EPE28522.1"/>
    <property type="molecule type" value="Genomic_DNA"/>
</dbReference>
<keyword evidence="7" id="KW-1185">Reference proteome</keyword>
<evidence type="ECO:0000256" key="2">
    <source>
        <dbReference type="PROSITE-ProRule" id="PRU00035"/>
    </source>
</evidence>
<evidence type="ECO:0000313" key="7">
    <source>
        <dbReference type="Proteomes" id="UP000016922"/>
    </source>
</evidence>
<dbReference type="PROSITE" id="PS50014">
    <property type="entry name" value="BROMODOMAIN_2"/>
    <property type="match status" value="2"/>
</dbReference>
<sequence>MDAHMTSPVPMETDQIARPEDAAVVVPDSTGDAPIAASSIDEAAPQLQQVEVTLVTQELPMEMEQDALPLDAAMVTDPIGDAPMEGNVIDEAGPEPQPPKIAREREDDDEASQPSAKRKKTEEADGPEKAAATTVPHENGTDDSEPSPSTKPAKIEEDDALEGDTATTVPHQNGYEDSQPPAESAKMEAANGSERGASTTSPHQNGDDDNQPLAERTKTEEADGSERGASTTTPHPNGDDARTSDALTDHEVKELQKVIRNSTKTLAGKNFRKSVADLWPELGASYAAKIENPVDLSLIDNRLRDRKYLNMQAFKSDINLLYNNCCTFNGADHGVSKQARELRDSIFEKARRLPPPTPAAPKREKSKAPKKPTPAPDMAPRANTARRQSKGSGQSPAQPVGPAATTFALNPNTQSPIIRRDSTKGDRPKREIHPPKTKDLPYSAAKPKNKKVATELRFCEHVLNEMKKPKHSAYSLPFLEPVDPVALNIPNYFTIIKNPMDLQTVTSNLRNGVYPSAKEFERDVRLIFANCFKFNPANNPVNEMGKRFLDVFNHEWEKKQSWVAEHSPPMASPSPQLDSDEEESEEEADQDESAPTAPFQSVAATRLIHEQSKLIALLRNKNADQSEINLQEQVIAMVKKAADEAAAAAKKPKKTKAPKPKKSSVAKTPKPVNKFKKLNQKKPKYMGTVEKEVISNGLSSLPDDISTHVLEMIKQDQMGVDVGDDGTLELDIDVVSAPILWKIHDLIMEYAPEVDATVRAQFAEKEAPRTLAKPAPKKKNKPMNAGEQEAKIEALKNKMGQFDRQGSGSQEPVLQTVETQEPESSGDESDSEEE</sequence>
<feature type="compositionally biased region" description="Polar residues" evidence="3">
    <location>
        <begin position="804"/>
        <end position="819"/>
    </location>
</feature>
<dbReference type="GO" id="GO:0005634">
    <property type="term" value="C:nucleus"/>
    <property type="evidence" value="ECO:0007669"/>
    <property type="project" value="TreeGrafter"/>
</dbReference>
<organism evidence="6 7">
    <name type="scientific">Glarea lozoyensis (strain ATCC 20868 / MF5171)</name>
    <dbReference type="NCBI Taxonomy" id="1116229"/>
    <lineage>
        <taxon>Eukaryota</taxon>
        <taxon>Fungi</taxon>
        <taxon>Dikarya</taxon>
        <taxon>Ascomycota</taxon>
        <taxon>Pezizomycotina</taxon>
        <taxon>Leotiomycetes</taxon>
        <taxon>Helotiales</taxon>
        <taxon>Helotiaceae</taxon>
        <taxon>Glarea</taxon>
    </lineage>
</organism>
<feature type="compositionally biased region" description="Basic and acidic residues" evidence="3">
    <location>
        <begin position="215"/>
        <end position="226"/>
    </location>
</feature>
<dbReference type="PROSITE" id="PS51525">
    <property type="entry name" value="NET"/>
    <property type="match status" value="1"/>
</dbReference>
<feature type="domain" description="Bromo" evidence="4">
    <location>
        <begin position="470"/>
        <end position="542"/>
    </location>
</feature>
<proteinExistence type="predicted"/>
<evidence type="ECO:0000313" key="6">
    <source>
        <dbReference type="EMBL" id="EPE28522.1"/>
    </source>
</evidence>
<dbReference type="Gene3D" id="1.20.920.10">
    <property type="entry name" value="Bromodomain-like"/>
    <property type="match status" value="2"/>
</dbReference>